<dbReference type="InterPro" id="IPR006680">
    <property type="entry name" value="Amidohydro-rel"/>
</dbReference>
<dbReference type="InterPro" id="IPR032465">
    <property type="entry name" value="ACMSD"/>
</dbReference>
<keyword evidence="1" id="KW-0456">Lyase</keyword>
<dbReference type="Gene3D" id="3.20.20.140">
    <property type="entry name" value="Metal-dependent hydrolases"/>
    <property type="match status" value="1"/>
</dbReference>
<dbReference type="GO" id="GO:0005737">
    <property type="term" value="C:cytoplasm"/>
    <property type="evidence" value="ECO:0007669"/>
    <property type="project" value="TreeGrafter"/>
</dbReference>
<reference evidence="3" key="1">
    <citation type="submission" date="2020-02" db="EMBL/GenBank/DDBJ databases">
        <authorList>
            <person name="Meier V. D."/>
        </authorList>
    </citation>
    <scope>NUCLEOTIDE SEQUENCE</scope>
    <source>
        <strain evidence="3">AVDCRST_MAG61</strain>
    </source>
</reference>
<dbReference type="GO" id="GO:0016787">
    <property type="term" value="F:hydrolase activity"/>
    <property type="evidence" value="ECO:0007669"/>
    <property type="project" value="InterPro"/>
</dbReference>
<dbReference type="PANTHER" id="PTHR21240">
    <property type="entry name" value="2-AMINO-3-CARBOXYLMUCONATE-6-SEMIALDEHYDE DECARBOXYLASE"/>
    <property type="match status" value="1"/>
</dbReference>
<dbReference type="AlphaFoldDB" id="A0A6J4LGV8"/>
<organism evidence="3">
    <name type="scientific">uncultured Friedmanniella sp</name>
    <dbReference type="NCBI Taxonomy" id="335381"/>
    <lineage>
        <taxon>Bacteria</taxon>
        <taxon>Bacillati</taxon>
        <taxon>Actinomycetota</taxon>
        <taxon>Actinomycetes</taxon>
        <taxon>Propionibacteriales</taxon>
        <taxon>Nocardioidaceae</taxon>
        <taxon>Friedmanniella</taxon>
        <taxon>environmental samples</taxon>
    </lineage>
</organism>
<dbReference type="PANTHER" id="PTHR21240:SF28">
    <property type="entry name" value="ISO-OROTATE DECARBOXYLASE (EUROFUNG)"/>
    <property type="match status" value="1"/>
</dbReference>
<protein>
    <recommendedName>
        <fullName evidence="2">Amidohydrolase-related domain-containing protein</fullName>
    </recommendedName>
</protein>
<evidence type="ECO:0000313" key="3">
    <source>
        <dbReference type="EMBL" id="CAA9332872.1"/>
    </source>
</evidence>
<dbReference type="GO" id="GO:0016831">
    <property type="term" value="F:carboxy-lyase activity"/>
    <property type="evidence" value="ECO:0007669"/>
    <property type="project" value="InterPro"/>
</dbReference>
<dbReference type="SUPFAM" id="SSF51556">
    <property type="entry name" value="Metallo-dependent hydrolases"/>
    <property type="match status" value="1"/>
</dbReference>
<sequence>MIFDMHMHIENSTALGWQMSAGDCIRAMDEAGVERAAVMTLTDLPGLNPAGLELIAEACDEFPGRLYGFLRLNPALLETSKDLLTRAVQQLGFRGLKLHPVSTLQHPGGAATIELVRHAGELGVPTLFHCGDEPMTTPLSIAQTAAACPDSTIVLGHMGGYFHVEEAIDVAESYGNVVLETSAMPYPDKIRTAVERIGADRVVFGSDGPVSSPALERQKVVIAGLGDQVAGQVLGGNADRMLGLAS</sequence>
<name>A0A6J4LGV8_9ACTN</name>
<evidence type="ECO:0000259" key="2">
    <source>
        <dbReference type="Pfam" id="PF04909"/>
    </source>
</evidence>
<gene>
    <name evidence="3" type="ORF">AVDCRST_MAG61-2993</name>
</gene>
<evidence type="ECO:0000256" key="1">
    <source>
        <dbReference type="ARBA" id="ARBA00023239"/>
    </source>
</evidence>
<dbReference type="InterPro" id="IPR032466">
    <property type="entry name" value="Metal_Hydrolase"/>
</dbReference>
<dbReference type="EMBL" id="CADCTT010000363">
    <property type="protein sequence ID" value="CAA9332872.1"/>
    <property type="molecule type" value="Genomic_DNA"/>
</dbReference>
<dbReference type="Pfam" id="PF04909">
    <property type="entry name" value="Amidohydro_2"/>
    <property type="match status" value="1"/>
</dbReference>
<dbReference type="CDD" id="cd01292">
    <property type="entry name" value="metallo-dependent_hydrolases"/>
    <property type="match status" value="1"/>
</dbReference>
<accession>A0A6J4LGV8</accession>
<feature type="domain" description="Amidohydrolase-related" evidence="2">
    <location>
        <begin position="53"/>
        <end position="244"/>
    </location>
</feature>
<proteinExistence type="predicted"/>
<dbReference type="GO" id="GO:0019748">
    <property type="term" value="P:secondary metabolic process"/>
    <property type="evidence" value="ECO:0007669"/>
    <property type="project" value="TreeGrafter"/>
</dbReference>